<gene>
    <name evidence="3" type="ORF">H9626_00285</name>
</gene>
<sequence>MKNTLLWILVALMYPTISYAQEITGTWHGKLNAGRQQLEIIFHFGKTDDGKNSCKMDIPEQGARNIPVNLSQLTKSSVSLEIPAINLAYSATLENDTLKGTFKQNGMTLPLNLTSGEAKKANRPQEPKEPFDYKTEEVTFTNAADNATLAGTLTYPTEYTEGKQVPVVLMVTGSGAQNRNEELFEHKPFLVIADYLAKQGIASLRYDDRGVGKSTGNPSACTSADFANDAKAGLAWLRSSKKFGKVGILGHSEGGMIAFMIGADKEADFIVSMAGSAIKGDTLIAEQQNAILRINGMPANRTVEQVREEIAAKPKNAWLDYFLNYDPTTAIAKITIPVMAINGSHDMQVLPTSNLTVIKGLLKSKNEKNFFKEYPELNHLFQHCKLNNALDYYKIEETCSPEVLSDIANWINSL</sequence>
<feature type="chain" id="PRO_5047445804" evidence="1">
    <location>
        <begin position="21"/>
        <end position="414"/>
    </location>
</feature>
<feature type="domain" description="Xaa-Pro dipeptidyl-peptidase-like" evidence="2">
    <location>
        <begin position="147"/>
        <end position="275"/>
    </location>
</feature>
<evidence type="ECO:0000256" key="1">
    <source>
        <dbReference type="SAM" id="SignalP"/>
    </source>
</evidence>
<comment type="caution">
    <text evidence="3">The sequence shown here is derived from an EMBL/GenBank/DDBJ whole genome shotgun (WGS) entry which is preliminary data.</text>
</comment>
<dbReference type="InterPro" id="IPR000383">
    <property type="entry name" value="Xaa-Pro-like_dom"/>
</dbReference>
<dbReference type="PANTHER" id="PTHR43265">
    <property type="entry name" value="ESTERASE ESTD"/>
    <property type="match status" value="1"/>
</dbReference>
<dbReference type="EMBL" id="JACSPQ010000001">
    <property type="protein sequence ID" value="MBD8000670.1"/>
    <property type="molecule type" value="Genomic_DNA"/>
</dbReference>
<reference evidence="3 4" key="1">
    <citation type="submission" date="2020-08" db="EMBL/GenBank/DDBJ databases">
        <title>A Genomic Blueprint of the Chicken Gut Microbiome.</title>
        <authorList>
            <person name="Gilroy R."/>
            <person name="Ravi A."/>
            <person name="Getino M."/>
            <person name="Pursley I."/>
            <person name="Horton D.L."/>
            <person name="Alikhan N.-F."/>
            <person name="Baker D."/>
            <person name="Gharbi K."/>
            <person name="Hall N."/>
            <person name="Watson M."/>
            <person name="Adriaenssens E.M."/>
            <person name="Foster-Nyarko E."/>
            <person name="Jarju S."/>
            <person name="Secka A."/>
            <person name="Antonio M."/>
            <person name="Oren A."/>
            <person name="Chaudhuri R."/>
            <person name="La Ragione R.M."/>
            <person name="Hildebrand F."/>
            <person name="Pallen M.J."/>
        </authorList>
    </citation>
    <scope>NUCLEOTIDE SEQUENCE [LARGE SCALE GENOMIC DNA]</scope>
    <source>
        <strain evidence="3 4">Sa1YUN3</strain>
    </source>
</reference>
<dbReference type="PANTHER" id="PTHR43265:SF1">
    <property type="entry name" value="ESTERASE ESTD"/>
    <property type="match status" value="1"/>
</dbReference>
<name>A0ABR8V7B7_9BACT</name>
<dbReference type="RefSeq" id="WP_178256345.1">
    <property type="nucleotide sequence ID" value="NZ_JACSPQ010000001.1"/>
</dbReference>
<dbReference type="GO" id="GO:0016787">
    <property type="term" value="F:hydrolase activity"/>
    <property type="evidence" value="ECO:0007669"/>
    <property type="project" value="UniProtKB-KW"/>
</dbReference>
<dbReference type="Pfam" id="PF02129">
    <property type="entry name" value="Peptidase_S15"/>
    <property type="match status" value="1"/>
</dbReference>
<feature type="signal peptide" evidence="1">
    <location>
        <begin position="1"/>
        <end position="20"/>
    </location>
</feature>
<dbReference type="Gene3D" id="3.40.50.1820">
    <property type="entry name" value="alpha/beta hydrolase"/>
    <property type="match status" value="1"/>
</dbReference>
<evidence type="ECO:0000313" key="4">
    <source>
        <dbReference type="Proteomes" id="UP000616346"/>
    </source>
</evidence>
<proteinExistence type="predicted"/>
<keyword evidence="1" id="KW-0732">Signal</keyword>
<evidence type="ECO:0000259" key="2">
    <source>
        <dbReference type="Pfam" id="PF02129"/>
    </source>
</evidence>
<evidence type="ECO:0000313" key="3">
    <source>
        <dbReference type="EMBL" id="MBD8000670.1"/>
    </source>
</evidence>
<keyword evidence="4" id="KW-1185">Reference proteome</keyword>
<dbReference type="SUPFAM" id="SSF53474">
    <property type="entry name" value="alpha/beta-Hydrolases"/>
    <property type="match status" value="1"/>
</dbReference>
<protein>
    <submittedName>
        <fullName evidence="3">Alpha/beta hydrolase</fullName>
    </submittedName>
</protein>
<keyword evidence="3" id="KW-0378">Hydrolase</keyword>
<dbReference type="Proteomes" id="UP000616346">
    <property type="component" value="Unassembled WGS sequence"/>
</dbReference>
<dbReference type="InterPro" id="IPR053145">
    <property type="entry name" value="AB_hydrolase_Est10"/>
</dbReference>
<organism evidence="3 4">
    <name type="scientific">Phocaeicola faecium</name>
    <dbReference type="NCBI Taxonomy" id="2762213"/>
    <lineage>
        <taxon>Bacteria</taxon>
        <taxon>Pseudomonadati</taxon>
        <taxon>Bacteroidota</taxon>
        <taxon>Bacteroidia</taxon>
        <taxon>Bacteroidales</taxon>
        <taxon>Bacteroidaceae</taxon>
        <taxon>Phocaeicola</taxon>
    </lineage>
</organism>
<accession>A0ABR8V7B7</accession>
<dbReference type="InterPro" id="IPR029058">
    <property type="entry name" value="AB_hydrolase_fold"/>
</dbReference>